<evidence type="ECO:0000256" key="1">
    <source>
        <dbReference type="SAM" id="MobiDB-lite"/>
    </source>
</evidence>
<evidence type="ECO:0000259" key="3">
    <source>
        <dbReference type="PROSITE" id="PS51294"/>
    </source>
</evidence>
<dbReference type="CDD" id="cd00167">
    <property type="entry name" value="SANT"/>
    <property type="match status" value="2"/>
</dbReference>
<feature type="domain" description="Myb-like" evidence="2">
    <location>
        <begin position="2"/>
        <end position="53"/>
    </location>
</feature>
<dbReference type="PROSITE" id="PS51294">
    <property type="entry name" value="HTH_MYB"/>
    <property type="match status" value="2"/>
</dbReference>
<accession>A0ABR2YWA3</accession>
<dbReference type="InterPro" id="IPR050560">
    <property type="entry name" value="MYB_TF"/>
</dbReference>
<keyword evidence="5" id="KW-1185">Reference proteome</keyword>
<dbReference type="Gene3D" id="1.10.10.60">
    <property type="entry name" value="Homeodomain-like"/>
    <property type="match status" value="2"/>
</dbReference>
<dbReference type="Pfam" id="PF00249">
    <property type="entry name" value="Myb_DNA-binding"/>
    <property type="match status" value="2"/>
</dbReference>
<sequence>MSGDAKKGAWTPEEDEALKRLVLMHGPKNWSLIAGGIRGRSGKSCRLRWCNQLDPGVIKEPFSEWEDAVIIKAHIAHGNKWAVIAKLLPGRTDNGVKNHWNSTLKRKYHNTTLNNQYIESGVSLQWLLENYDGSYHTEQDFPCTVSEGPEDDIMLSDVDDHKALAMELGRYESYTQRSPSGHHMYRGKRKQPDMEDACSTVAMHLPAGAQHYGGYGDPGQHNDILGCPVRAGRGYEPSQAPGPVHAHDGRPNLPEAMHMLNSLPDSVKGCLLEAARLCGAAAGLAQENVLHSWAAQRPQAALKQQRQQRGRSLMRAQTLPSEMNGGHAHSGAARLFTAESVGGRLEGMCRAESLAQMPLVHKSHDILPGMLQRSGSERPEALIPAHHPQGIDFGAYFGGHHSHHLDSGSFQAAAQPHLSSPHLCSKVQGWQRFEGEGERVGAASAHRAPASSQQLVSLAEQEQLHTELSGDYRHHPASE</sequence>
<protein>
    <submittedName>
        <fullName evidence="4">Uncharacterized protein</fullName>
    </submittedName>
</protein>
<dbReference type="PROSITE" id="PS50090">
    <property type="entry name" value="MYB_LIKE"/>
    <property type="match status" value="2"/>
</dbReference>
<dbReference type="InterPro" id="IPR001005">
    <property type="entry name" value="SANT/Myb"/>
</dbReference>
<feature type="domain" description="HTH myb-type" evidence="3">
    <location>
        <begin position="59"/>
        <end position="108"/>
    </location>
</feature>
<dbReference type="SMART" id="SM00717">
    <property type="entry name" value="SANT"/>
    <property type="match status" value="2"/>
</dbReference>
<dbReference type="Proteomes" id="UP001491310">
    <property type="component" value="Unassembled WGS sequence"/>
</dbReference>
<feature type="domain" description="HTH myb-type" evidence="3">
    <location>
        <begin position="1"/>
        <end position="57"/>
    </location>
</feature>
<feature type="domain" description="Myb-like" evidence="2">
    <location>
        <begin position="54"/>
        <end position="104"/>
    </location>
</feature>
<evidence type="ECO:0000313" key="5">
    <source>
        <dbReference type="Proteomes" id="UP001491310"/>
    </source>
</evidence>
<dbReference type="EMBL" id="JALJOT010000004">
    <property type="protein sequence ID" value="KAK9915912.1"/>
    <property type="molecule type" value="Genomic_DNA"/>
</dbReference>
<dbReference type="InterPro" id="IPR017930">
    <property type="entry name" value="Myb_dom"/>
</dbReference>
<gene>
    <name evidence="4" type="ORF">WJX75_005891</name>
</gene>
<evidence type="ECO:0000259" key="2">
    <source>
        <dbReference type="PROSITE" id="PS50090"/>
    </source>
</evidence>
<reference evidence="4 5" key="1">
    <citation type="journal article" date="2024" name="Nat. Commun.">
        <title>Phylogenomics reveals the evolutionary origins of lichenization in chlorophyte algae.</title>
        <authorList>
            <person name="Puginier C."/>
            <person name="Libourel C."/>
            <person name="Otte J."/>
            <person name="Skaloud P."/>
            <person name="Haon M."/>
            <person name="Grisel S."/>
            <person name="Petersen M."/>
            <person name="Berrin J.G."/>
            <person name="Delaux P.M."/>
            <person name="Dal Grande F."/>
            <person name="Keller J."/>
        </authorList>
    </citation>
    <scope>NUCLEOTIDE SEQUENCE [LARGE SCALE GENOMIC DNA]</scope>
    <source>
        <strain evidence="4 5">SAG 216-7</strain>
    </source>
</reference>
<dbReference type="PANTHER" id="PTHR45614">
    <property type="entry name" value="MYB PROTEIN-RELATED"/>
    <property type="match status" value="1"/>
</dbReference>
<comment type="caution">
    <text evidence="4">The sequence shown here is derived from an EMBL/GenBank/DDBJ whole genome shotgun (WGS) entry which is preliminary data.</text>
</comment>
<dbReference type="PANTHER" id="PTHR45614:SF25">
    <property type="entry name" value="MYB PROTEIN"/>
    <property type="match status" value="1"/>
</dbReference>
<feature type="region of interest" description="Disordered" evidence="1">
    <location>
        <begin position="437"/>
        <end position="459"/>
    </location>
</feature>
<organism evidence="4 5">
    <name type="scientific">Coccomyxa subellipsoidea</name>
    <dbReference type="NCBI Taxonomy" id="248742"/>
    <lineage>
        <taxon>Eukaryota</taxon>
        <taxon>Viridiplantae</taxon>
        <taxon>Chlorophyta</taxon>
        <taxon>core chlorophytes</taxon>
        <taxon>Trebouxiophyceae</taxon>
        <taxon>Trebouxiophyceae incertae sedis</taxon>
        <taxon>Coccomyxaceae</taxon>
        <taxon>Coccomyxa</taxon>
    </lineage>
</organism>
<dbReference type="InterPro" id="IPR009057">
    <property type="entry name" value="Homeodomain-like_sf"/>
</dbReference>
<proteinExistence type="predicted"/>
<name>A0ABR2YWA3_9CHLO</name>
<dbReference type="SUPFAM" id="SSF46689">
    <property type="entry name" value="Homeodomain-like"/>
    <property type="match status" value="1"/>
</dbReference>
<evidence type="ECO:0000313" key="4">
    <source>
        <dbReference type="EMBL" id="KAK9915912.1"/>
    </source>
</evidence>